<dbReference type="EMBL" id="UZAH01025445">
    <property type="protein sequence ID" value="VDO64032.1"/>
    <property type="molecule type" value="Genomic_DNA"/>
</dbReference>
<keyword evidence="2" id="KW-0732">Signal</keyword>
<organism evidence="4 5">
    <name type="scientific">Heligmosomoides polygyrus</name>
    <name type="common">Parasitic roundworm</name>
    <dbReference type="NCBI Taxonomy" id="6339"/>
    <lineage>
        <taxon>Eukaryota</taxon>
        <taxon>Metazoa</taxon>
        <taxon>Ecdysozoa</taxon>
        <taxon>Nematoda</taxon>
        <taxon>Chromadorea</taxon>
        <taxon>Rhabditida</taxon>
        <taxon>Rhabditina</taxon>
        <taxon>Rhabditomorpha</taxon>
        <taxon>Strongyloidea</taxon>
        <taxon>Heligmosomidae</taxon>
        <taxon>Heligmosomoides</taxon>
    </lineage>
</organism>
<accession>A0A183FFI4</accession>
<reference evidence="3 4" key="1">
    <citation type="submission" date="2018-11" db="EMBL/GenBank/DDBJ databases">
        <authorList>
            <consortium name="Pathogen Informatics"/>
        </authorList>
    </citation>
    <scope>NUCLEOTIDE SEQUENCE [LARGE SCALE GENOMIC DNA]</scope>
</reference>
<dbReference type="Proteomes" id="UP000050761">
    <property type="component" value="Unassembled WGS sequence"/>
</dbReference>
<evidence type="ECO:0000256" key="1">
    <source>
        <dbReference type="SAM" id="MobiDB-lite"/>
    </source>
</evidence>
<feature type="compositionally biased region" description="Basic residues" evidence="1">
    <location>
        <begin position="68"/>
        <end position="77"/>
    </location>
</feature>
<dbReference type="AlphaFoldDB" id="A0A183FFI4"/>
<feature type="chain" id="PRO_5044551374" evidence="2">
    <location>
        <begin position="21"/>
        <end position="122"/>
    </location>
</feature>
<sequence length="122" mass="13835">MHNAGSPALMLLLISVSVSAYPTARTFFTVVFSVGGDCGAGRRRQLTRIVTIASDDGEEDEEDEEERRRRRGGERRRRRRVCVVFVFERSKALDVLICPPPDRFPLQALSCTIFVLGLPRRR</sequence>
<evidence type="ECO:0000313" key="5">
    <source>
        <dbReference type="WBParaSite" id="HPBE_0000528701-mRNA-1"/>
    </source>
</evidence>
<feature type="compositionally biased region" description="Acidic residues" evidence="1">
    <location>
        <begin position="55"/>
        <end position="65"/>
    </location>
</feature>
<feature type="signal peptide" evidence="2">
    <location>
        <begin position="1"/>
        <end position="20"/>
    </location>
</feature>
<evidence type="ECO:0000256" key="2">
    <source>
        <dbReference type="SAM" id="SignalP"/>
    </source>
</evidence>
<dbReference type="WBParaSite" id="HPBE_0000528701-mRNA-1">
    <property type="protein sequence ID" value="HPBE_0000528701-mRNA-1"/>
    <property type="gene ID" value="HPBE_0000528701"/>
</dbReference>
<evidence type="ECO:0000313" key="4">
    <source>
        <dbReference type="Proteomes" id="UP000050761"/>
    </source>
</evidence>
<proteinExistence type="predicted"/>
<reference evidence="5" key="2">
    <citation type="submission" date="2019-09" db="UniProtKB">
        <authorList>
            <consortium name="WormBaseParasite"/>
        </authorList>
    </citation>
    <scope>IDENTIFICATION</scope>
</reference>
<gene>
    <name evidence="3" type="ORF">HPBE_LOCUS5288</name>
</gene>
<name>A0A183FFI4_HELPZ</name>
<accession>A0A3P8AWG9</accession>
<feature type="region of interest" description="Disordered" evidence="1">
    <location>
        <begin position="53"/>
        <end position="77"/>
    </location>
</feature>
<protein>
    <submittedName>
        <fullName evidence="5">Secreted protein</fullName>
    </submittedName>
</protein>
<evidence type="ECO:0000313" key="3">
    <source>
        <dbReference type="EMBL" id="VDO64032.1"/>
    </source>
</evidence>
<keyword evidence="4" id="KW-1185">Reference proteome</keyword>